<protein>
    <submittedName>
        <fullName evidence="3">Glycosyltransferase</fullName>
    </submittedName>
</protein>
<keyword evidence="1 3" id="KW-0808">Transferase</keyword>
<dbReference type="SUPFAM" id="SSF53756">
    <property type="entry name" value="UDP-Glycosyltransferase/glycogen phosphorylase"/>
    <property type="match status" value="1"/>
</dbReference>
<proteinExistence type="predicted"/>
<dbReference type="Gene3D" id="3.40.50.2000">
    <property type="entry name" value="Glycogen Phosphorylase B"/>
    <property type="match status" value="2"/>
</dbReference>
<accession>A0A5P8E8X9</accession>
<dbReference type="GO" id="GO:0016757">
    <property type="term" value="F:glycosyltransferase activity"/>
    <property type="evidence" value="ECO:0007669"/>
    <property type="project" value="InterPro"/>
</dbReference>
<name>A0A5P8E8X9_9BACT</name>
<dbReference type="KEGG" id="alq:C7Y71_010485"/>
<evidence type="ECO:0000256" key="1">
    <source>
        <dbReference type="ARBA" id="ARBA00022679"/>
    </source>
</evidence>
<dbReference type="PANTHER" id="PTHR46401:SF2">
    <property type="entry name" value="GLYCOSYLTRANSFERASE WBBK-RELATED"/>
    <property type="match status" value="1"/>
</dbReference>
<evidence type="ECO:0000259" key="2">
    <source>
        <dbReference type="Pfam" id="PF00534"/>
    </source>
</evidence>
<sequence>MMKIVNVTHHYTDGWGYQDNLLPKYQKLAGDNVVVITDTCHFPVSMSQEDIDEILKKGDEYTFDGIRIRKMKCSLNTTNSSFFCRGVYRILKEERPDIIFHHGIDSSSLVVSTIYKIFHPKTTLFVDSHADYINQSKNKLWLLCNDSIWLPFIGFIVSPFVKKFFGVSPLRCEYLNKRYRIRKKKIELLPLGGDTELVDSIKDSRDELRKKFHIPTDKFIIVSGGKMGKDKGTLELIEAVEELKESYPDICLLLFGKCDDAVKQKINNNKDIISIGWCNRIETLSLLKLADVAVWPLLHTSLIEDAISCGTPLIVKESGNTSHYIEYDNGIYLKTGNKEELKDAIETIKEEGFYINKKHNAEKMKDAFSYHAIADMIKKYQK</sequence>
<feature type="domain" description="Glycosyl transferase family 1" evidence="2">
    <location>
        <begin position="205"/>
        <end position="358"/>
    </location>
</feature>
<dbReference type="PANTHER" id="PTHR46401">
    <property type="entry name" value="GLYCOSYLTRANSFERASE WBBK-RELATED"/>
    <property type="match status" value="1"/>
</dbReference>
<dbReference type="RefSeq" id="WP_111897634.1">
    <property type="nucleotide sequence ID" value="NZ_CP033459.1"/>
</dbReference>
<evidence type="ECO:0000313" key="4">
    <source>
        <dbReference type="Proteomes" id="UP000249375"/>
    </source>
</evidence>
<organism evidence="3 4">
    <name type="scientific">Pseudoprevotella muciniphila</name>
    <dbReference type="NCBI Taxonomy" id="2133944"/>
    <lineage>
        <taxon>Bacteria</taxon>
        <taxon>Pseudomonadati</taxon>
        <taxon>Bacteroidota</taxon>
        <taxon>Bacteroidia</taxon>
        <taxon>Bacteroidales</taxon>
        <taxon>Prevotellaceae</taxon>
        <taxon>Pseudoprevotella</taxon>
    </lineage>
</organism>
<dbReference type="Pfam" id="PF00534">
    <property type="entry name" value="Glycos_transf_1"/>
    <property type="match status" value="1"/>
</dbReference>
<dbReference type="InterPro" id="IPR001296">
    <property type="entry name" value="Glyco_trans_1"/>
</dbReference>
<dbReference type="AlphaFoldDB" id="A0A5P8E8X9"/>
<gene>
    <name evidence="3" type="ORF">C7Y71_010485</name>
</gene>
<dbReference type="Proteomes" id="UP000249375">
    <property type="component" value="Chromosome"/>
</dbReference>
<keyword evidence="4" id="KW-1185">Reference proteome</keyword>
<dbReference type="OrthoDB" id="9816424at2"/>
<reference evidence="3 4" key="1">
    <citation type="submission" date="2018-11" db="EMBL/GenBank/DDBJ databases">
        <authorList>
            <person name="Na S.W."/>
            <person name="Baik M."/>
        </authorList>
    </citation>
    <scope>NUCLEOTIDE SEQUENCE [LARGE SCALE GENOMIC DNA]</scope>
    <source>
        <strain evidence="3 4">E39</strain>
    </source>
</reference>
<dbReference type="EMBL" id="CP033459">
    <property type="protein sequence ID" value="QFQ13404.1"/>
    <property type="molecule type" value="Genomic_DNA"/>
</dbReference>
<evidence type="ECO:0000313" key="3">
    <source>
        <dbReference type="EMBL" id="QFQ13404.1"/>
    </source>
</evidence>